<comment type="similarity">
    <text evidence="2">Belongs to the BCCT transporter (TC 2.A.15) family.</text>
</comment>
<keyword evidence="3" id="KW-0813">Transport</keyword>
<protein>
    <submittedName>
        <fullName evidence="9">Glycine betaine transporter</fullName>
    </submittedName>
</protein>
<dbReference type="InterPro" id="IPR000060">
    <property type="entry name" value="BCCT_transptr"/>
</dbReference>
<dbReference type="GO" id="GO:0005886">
    <property type="term" value="C:plasma membrane"/>
    <property type="evidence" value="ECO:0007669"/>
    <property type="project" value="UniProtKB-SubCell"/>
</dbReference>
<comment type="subcellular location">
    <subcellularLocation>
        <location evidence="1">Cell membrane</location>
        <topology evidence="1">Multi-pass membrane protein</topology>
    </subcellularLocation>
</comment>
<evidence type="ECO:0000313" key="10">
    <source>
        <dbReference type="Proteomes" id="UP000199516"/>
    </source>
</evidence>
<dbReference type="PANTHER" id="PTHR30047:SF7">
    <property type="entry name" value="HIGH-AFFINITY CHOLINE TRANSPORT PROTEIN"/>
    <property type="match status" value="1"/>
</dbReference>
<dbReference type="PANTHER" id="PTHR30047">
    <property type="entry name" value="HIGH-AFFINITY CHOLINE TRANSPORT PROTEIN-RELATED"/>
    <property type="match status" value="1"/>
</dbReference>
<keyword evidence="4" id="KW-1003">Cell membrane</keyword>
<feature type="transmembrane region" description="Helical" evidence="8">
    <location>
        <begin position="443"/>
        <end position="463"/>
    </location>
</feature>
<evidence type="ECO:0000256" key="7">
    <source>
        <dbReference type="ARBA" id="ARBA00023136"/>
    </source>
</evidence>
<evidence type="ECO:0000256" key="5">
    <source>
        <dbReference type="ARBA" id="ARBA00022692"/>
    </source>
</evidence>
<keyword evidence="6 8" id="KW-1133">Transmembrane helix</keyword>
<feature type="transmembrane region" description="Helical" evidence="8">
    <location>
        <begin position="228"/>
        <end position="249"/>
    </location>
</feature>
<dbReference type="OrthoDB" id="9775735at2"/>
<feature type="transmembrane region" description="Helical" evidence="8">
    <location>
        <begin position="345"/>
        <end position="364"/>
    </location>
</feature>
<keyword evidence="10" id="KW-1185">Reference proteome</keyword>
<feature type="transmembrane region" description="Helical" evidence="8">
    <location>
        <begin position="469"/>
        <end position="489"/>
    </location>
</feature>
<reference evidence="9 10" key="1">
    <citation type="submission" date="2016-10" db="EMBL/GenBank/DDBJ databases">
        <authorList>
            <person name="de Groot N.N."/>
        </authorList>
    </citation>
    <scope>NUCLEOTIDE SEQUENCE [LARGE SCALE GENOMIC DNA]</scope>
    <source>
        <strain evidence="9 10">DSM 23995</strain>
    </source>
</reference>
<evidence type="ECO:0000256" key="3">
    <source>
        <dbReference type="ARBA" id="ARBA00022448"/>
    </source>
</evidence>
<dbReference type="GO" id="GO:0022857">
    <property type="term" value="F:transmembrane transporter activity"/>
    <property type="evidence" value="ECO:0007669"/>
    <property type="project" value="InterPro"/>
</dbReference>
<feature type="transmembrane region" description="Helical" evidence="8">
    <location>
        <begin position="316"/>
        <end position="333"/>
    </location>
</feature>
<name>A0A1I2CHL5_9BACI</name>
<accession>A0A1I2CHL5</accession>
<feature type="transmembrane region" description="Helical" evidence="8">
    <location>
        <begin position="402"/>
        <end position="431"/>
    </location>
</feature>
<dbReference type="Pfam" id="PF02028">
    <property type="entry name" value="BCCT"/>
    <property type="match status" value="1"/>
</dbReference>
<feature type="transmembrane region" description="Helical" evidence="8">
    <location>
        <begin position="189"/>
        <end position="208"/>
    </location>
</feature>
<evidence type="ECO:0000256" key="4">
    <source>
        <dbReference type="ARBA" id="ARBA00022475"/>
    </source>
</evidence>
<keyword evidence="7 8" id="KW-0472">Membrane</keyword>
<evidence type="ECO:0000256" key="2">
    <source>
        <dbReference type="ARBA" id="ARBA00005658"/>
    </source>
</evidence>
<feature type="transmembrane region" description="Helical" evidence="8">
    <location>
        <begin position="49"/>
        <end position="69"/>
    </location>
</feature>
<dbReference type="Proteomes" id="UP000199516">
    <property type="component" value="Unassembled WGS sequence"/>
</dbReference>
<organism evidence="9 10">
    <name type="scientific">Alteribacillus iranensis</name>
    <dbReference type="NCBI Taxonomy" id="930128"/>
    <lineage>
        <taxon>Bacteria</taxon>
        <taxon>Bacillati</taxon>
        <taxon>Bacillota</taxon>
        <taxon>Bacilli</taxon>
        <taxon>Bacillales</taxon>
        <taxon>Bacillaceae</taxon>
        <taxon>Alteribacillus</taxon>
    </lineage>
</organism>
<sequence length="508" mass="55722">MNVKQRLKPHLVFIISAIIIFSVVLWGLIASEQMTSTMTWVMDQMIINFGWFYVISTALFVGYCLYLGFGPFRRMKLGKKEDKPEYSFLTWLGMLFAAGMGVGLVFWGVGEPLSHYVSPPPGVESETQEAAEKGLLFGVFHWGIHPWAVYAIVALGLAFAKYRKDLPGLISSSFYPLIGDRINKWPGRVIDIVVIVATTVGIATSLGLSTLQVQSGLSQVFGLSGGVVTQLVIIGTVTIIFLTSAVTGLDKGMKYLSISNLGLAGILLVLAIILGPTVFILEHFSKTLGEYVSSFISLSFNTTPYTNNQWMGDWTMFYWAWVISWSPFVGTFIARVSRGRSLQEFVIGVLFVPTLVTVLWFVTFGGMGLQLEMYTDANIASSVLQTPEIGFFLVLEQLPGGFLFNLAALLLIGIFFITSANSATYVLGVFSSAGDMEPKNRTLIIWGLLISSIAAVLLTGGGIKGLQATATITAFPFTIIMLVLMRAIFKSLKTEGKVKKKVKEEEDW</sequence>
<dbReference type="NCBIfam" id="TIGR00842">
    <property type="entry name" value="bcct"/>
    <property type="match status" value="1"/>
</dbReference>
<feature type="transmembrane region" description="Helical" evidence="8">
    <location>
        <begin position="261"/>
        <end position="281"/>
    </location>
</feature>
<evidence type="ECO:0000313" key="9">
    <source>
        <dbReference type="EMBL" id="SFE67615.1"/>
    </source>
</evidence>
<proteinExistence type="inferred from homology"/>
<feature type="transmembrane region" description="Helical" evidence="8">
    <location>
        <begin position="139"/>
        <end position="160"/>
    </location>
</feature>
<keyword evidence="5 8" id="KW-0812">Transmembrane</keyword>
<dbReference type="AlphaFoldDB" id="A0A1I2CHL5"/>
<evidence type="ECO:0000256" key="6">
    <source>
        <dbReference type="ARBA" id="ARBA00022989"/>
    </source>
</evidence>
<dbReference type="EMBL" id="FONT01000003">
    <property type="protein sequence ID" value="SFE67615.1"/>
    <property type="molecule type" value="Genomic_DNA"/>
</dbReference>
<feature type="transmembrane region" description="Helical" evidence="8">
    <location>
        <begin position="89"/>
        <end position="109"/>
    </location>
</feature>
<feature type="transmembrane region" description="Helical" evidence="8">
    <location>
        <begin position="12"/>
        <end position="29"/>
    </location>
</feature>
<evidence type="ECO:0000256" key="1">
    <source>
        <dbReference type="ARBA" id="ARBA00004651"/>
    </source>
</evidence>
<evidence type="ECO:0000256" key="8">
    <source>
        <dbReference type="SAM" id="Phobius"/>
    </source>
</evidence>
<dbReference type="RefSeq" id="WP_091659891.1">
    <property type="nucleotide sequence ID" value="NZ_FONT01000003.1"/>
</dbReference>
<gene>
    <name evidence="9" type="ORF">SAMN05192532_1031</name>
</gene>